<dbReference type="EMBL" id="JAKNJB010000013">
    <property type="protein sequence ID" value="MCG4527234.1"/>
    <property type="molecule type" value="Genomic_DNA"/>
</dbReference>
<dbReference type="InterPro" id="IPR006119">
    <property type="entry name" value="Resolv_N"/>
</dbReference>
<name>A0ABS9MA42_9FIRM</name>
<reference evidence="4 5" key="1">
    <citation type="submission" date="2022-01" db="EMBL/GenBank/DDBJ databases">
        <title>Collection of gut derived symbiotic bacterial strains cultured from healthy donors.</title>
        <authorList>
            <person name="Lin H."/>
            <person name="Kohout C."/>
            <person name="Waligurski E."/>
            <person name="Pamer E.G."/>
        </authorList>
    </citation>
    <scope>NUCLEOTIDE SEQUENCE [LARGE SCALE GENOMIC DNA]</scope>
    <source>
        <strain evidence="4 5">DFI.3.7</strain>
    </source>
</reference>
<dbReference type="Pfam" id="PF00239">
    <property type="entry name" value="Resolvase"/>
    <property type="match status" value="1"/>
</dbReference>
<feature type="coiled-coil region" evidence="1">
    <location>
        <begin position="428"/>
        <end position="455"/>
    </location>
</feature>
<dbReference type="Pfam" id="PF13408">
    <property type="entry name" value="Zn_ribbon_recom"/>
    <property type="match status" value="1"/>
</dbReference>
<evidence type="ECO:0000259" key="3">
    <source>
        <dbReference type="PROSITE" id="PS51737"/>
    </source>
</evidence>
<accession>A0ABS9MA42</accession>
<dbReference type="Pfam" id="PF07508">
    <property type="entry name" value="Recombinase"/>
    <property type="match status" value="1"/>
</dbReference>
<dbReference type="Proteomes" id="UP001200313">
    <property type="component" value="Unassembled WGS sequence"/>
</dbReference>
<dbReference type="InterPro" id="IPR011109">
    <property type="entry name" value="DNA_bind_recombinase_dom"/>
</dbReference>
<sequence length="525" mass="60006">MSHSERAPLRVAAYCRVSTDKEDQLNSLAAQRRFFQEYIADHPAWAFAGIFADEGLSGTSVKRRPQFAELVQRAMAGGIDLILTKEVSRFARNTVDALQITRQLKERGVGVLFLNDNIDTRENDGEFRLTIMASVAQEESRKVSERTRWGQLQAMKRGVAFGNNSLYGYTLSGGRLTIQPEQAEVVRAVYRKFLTERKGSHIIARELTESGVRPPLRSGGPWSSAMVLRLLKNEKYCGDLLQKKYRTTDYLTHRKIVNDGAEEQFCLRDHHEAIVSRSQFQAVQEELARRSCLTADRSRFSARYWYSGKIRCGACGRSLTLKRTRRPDGTEYRRFVCRGRLEGGGGCQMRAVRAEELFACTQYVLERLALDRRAMLEELLGAWRAWRQPDGTPEKIRQALRRQGARRERAVEAFLDGDLDRAVMHRVISRCEGEMQRLEAELAQWERSSVTKDEAEIRARLERELEDGDAFLDEAVQRVTVYPEDLLVEVAELPVQFRVRAEGRGTGAEYTVAVRACLSEPRERE</sequence>
<feature type="domain" description="Recombinase" evidence="3">
    <location>
        <begin position="166"/>
        <end position="293"/>
    </location>
</feature>
<dbReference type="PROSITE" id="PS51736">
    <property type="entry name" value="RECOMBINASES_3"/>
    <property type="match status" value="1"/>
</dbReference>
<evidence type="ECO:0000256" key="1">
    <source>
        <dbReference type="SAM" id="Coils"/>
    </source>
</evidence>
<feature type="domain" description="Resolvase/invertase-type recombinase catalytic" evidence="2">
    <location>
        <begin position="10"/>
        <end position="158"/>
    </location>
</feature>
<proteinExistence type="predicted"/>
<dbReference type="InterPro" id="IPR025827">
    <property type="entry name" value="Zn_ribbon_recom_dom"/>
</dbReference>
<dbReference type="Gene3D" id="3.40.50.1390">
    <property type="entry name" value="Resolvase, N-terminal catalytic domain"/>
    <property type="match status" value="1"/>
</dbReference>
<dbReference type="SMART" id="SM00857">
    <property type="entry name" value="Resolvase"/>
    <property type="match status" value="1"/>
</dbReference>
<evidence type="ECO:0000259" key="2">
    <source>
        <dbReference type="PROSITE" id="PS51736"/>
    </source>
</evidence>
<dbReference type="InterPro" id="IPR038109">
    <property type="entry name" value="DNA_bind_recomb_sf"/>
</dbReference>
<dbReference type="InterPro" id="IPR050639">
    <property type="entry name" value="SSR_resolvase"/>
</dbReference>
<organism evidence="4 5">
    <name type="scientific">Intestinimonas massiliensis</name>
    <name type="common">ex Afouda et al. 2020</name>
    <dbReference type="NCBI Taxonomy" id="1673721"/>
    <lineage>
        <taxon>Bacteria</taxon>
        <taxon>Bacillati</taxon>
        <taxon>Bacillota</taxon>
        <taxon>Clostridia</taxon>
        <taxon>Eubacteriales</taxon>
        <taxon>Intestinimonas</taxon>
    </lineage>
</organism>
<dbReference type="Gene3D" id="3.90.1750.20">
    <property type="entry name" value="Putative Large Serine Recombinase, Chain B, Domain 2"/>
    <property type="match status" value="1"/>
</dbReference>
<evidence type="ECO:0000313" key="5">
    <source>
        <dbReference type="Proteomes" id="UP001200313"/>
    </source>
</evidence>
<gene>
    <name evidence="4" type="ORF">L0P79_09100</name>
</gene>
<dbReference type="InterPro" id="IPR036162">
    <property type="entry name" value="Resolvase-like_N_sf"/>
</dbReference>
<dbReference type="PROSITE" id="PS51737">
    <property type="entry name" value="RECOMBINASE_DNA_BIND"/>
    <property type="match status" value="1"/>
</dbReference>
<evidence type="ECO:0000313" key="4">
    <source>
        <dbReference type="EMBL" id="MCG4527234.1"/>
    </source>
</evidence>
<protein>
    <submittedName>
        <fullName evidence="4">Recombinase family protein</fullName>
    </submittedName>
</protein>
<comment type="caution">
    <text evidence="4">The sequence shown here is derived from an EMBL/GenBank/DDBJ whole genome shotgun (WGS) entry which is preliminary data.</text>
</comment>
<dbReference type="SUPFAM" id="SSF53041">
    <property type="entry name" value="Resolvase-like"/>
    <property type="match status" value="1"/>
</dbReference>
<keyword evidence="5" id="KW-1185">Reference proteome</keyword>
<dbReference type="CDD" id="cd00338">
    <property type="entry name" value="Ser_Recombinase"/>
    <property type="match status" value="1"/>
</dbReference>
<dbReference type="PANTHER" id="PTHR30461:SF23">
    <property type="entry name" value="DNA RECOMBINASE-RELATED"/>
    <property type="match status" value="1"/>
</dbReference>
<dbReference type="RefSeq" id="WP_238074005.1">
    <property type="nucleotide sequence ID" value="NZ_JAKNJB010000013.1"/>
</dbReference>
<keyword evidence="1" id="KW-0175">Coiled coil</keyword>
<dbReference type="PANTHER" id="PTHR30461">
    <property type="entry name" value="DNA-INVERTASE FROM LAMBDOID PROPHAGE"/>
    <property type="match status" value="1"/>
</dbReference>